<proteinExistence type="predicted"/>
<name>A0A545URZ0_9HYPO</name>
<dbReference type="InterPro" id="IPR011333">
    <property type="entry name" value="SKP1/BTB/POZ_sf"/>
</dbReference>
<dbReference type="EMBL" id="SPUK01000016">
    <property type="protein sequence ID" value="TQV92248.1"/>
    <property type="molecule type" value="Genomic_DNA"/>
</dbReference>
<dbReference type="PROSITE" id="PS50097">
    <property type="entry name" value="BTB"/>
    <property type="match status" value="1"/>
</dbReference>
<accession>A0A545URZ0</accession>
<protein>
    <submittedName>
        <fullName evidence="2">BTB/POZdomain-containing protein</fullName>
    </submittedName>
</protein>
<dbReference type="InterPro" id="IPR000210">
    <property type="entry name" value="BTB/POZ_dom"/>
</dbReference>
<organism evidence="2 3">
    <name type="scientific">Cordyceps javanica</name>
    <dbReference type="NCBI Taxonomy" id="43265"/>
    <lineage>
        <taxon>Eukaryota</taxon>
        <taxon>Fungi</taxon>
        <taxon>Dikarya</taxon>
        <taxon>Ascomycota</taxon>
        <taxon>Pezizomycotina</taxon>
        <taxon>Sordariomycetes</taxon>
        <taxon>Hypocreomycetidae</taxon>
        <taxon>Hypocreales</taxon>
        <taxon>Cordycipitaceae</taxon>
        <taxon>Cordyceps</taxon>
    </lineage>
</organism>
<reference evidence="2 3" key="1">
    <citation type="journal article" date="2019" name="Appl. Microbiol. Biotechnol.">
        <title>Genome sequence of Isaria javanica and comparative genome analysis insights into family S53 peptidase evolution in fungal entomopathogens.</title>
        <authorList>
            <person name="Lin R."/>
            <person name="Zhang X."/>
            <person name="Xin B."/>
            <person name="Zou M."/>
            <person name="Gao Y."/>
            <person name="Qin F."/>
            <person name="Hu Q."/>
            <person name="Xie B."/>
            <person name="Cheng X."/>
        </authorList>
    </citation>
    <scope>NUCLEOTIDE SEQUENCE [LARGE SCALE GENOMIC DNA]</scope>
    <source>
        <strain evidence="2 3">IJ1G</strain>
    </source>
</reference>
<sequence length="269" mass="30361">MKSQALCSWAESKPFRFLVGSEGREFVIHGALIAAQSPALNALVNNGMQESREGCVSWPQCDVETFVRFLEYVYTGDFESPMALTHDLGGESESAEEHADAKVPKPFEIRQAVWDNFVYWLDREYTSHTLYYMQWHPEGDGDDALVAIAKVYMLADYYGVDRLARLCMFKLCELLVDTQERPSLGGLINLVELCIVEQCPTRLRKFVLEYSAFHLHPLVGEEKFQQLAKEHPSALLEILGQFMVFIGDDGFEGAEADGDASKTKGQDKQ</sequence>
<dbReference type="Pfam" id="PF00651">
    <property type="entry name" value="BTB"/>
    <property type="match status" value="1"/>
</dbReference>
<dbReference type="CDD" id="cd18186">
    <property type="entry name" value="BTB_POZ_ZBTB_KLHL-like"/>
    <property type="match status" value="1"/>
</dbReference>
<dbReference type="STRING" id="43265.A0A545URZ0"/>
<comment type="caution">
    <text evidence="2">The sequence shown here is derived from an EMBL/GenBank/DDBJ whole genome shotgun (WGS) entry which is preliminary data.</text>
</comment>
<dbReference type="PANTHER" id="PTHR47843:SF5">
    <property type="entry name" value="BTB_POZ DOMAIN PROTEIN"/>
    <property type="match status" value="1"/>
</dbReference>
<dbReference type="Proteomes" id="UP000315783">
    <property type="component" value="Unassembled WGS sequence"/>
</dbReference>
<dbReference type="PANTHER" id="PTHR47843">
    <property type="entry name" value="BTB DOMAIN-CONTAINING PROTEIN-RELATED"/>
    <property type="match status" value="1"/>
</dbReference>
<keyword evidence="3" id="KW-1185">Reference proteome</keyword>
<dbReference type="AlphaFoldDB" id="A0A545URZ0"/>
<dbReference type="Gene3D" id="3.30.710.10">
    <property type="entry name" value="Potassium Channel Kv1.1, Chain A"/>
    <property type="match status" value="1"/>
</dbReference>
<evidence type="ECO:0000313" key="3">
    <source>
        <dbReference type="Proteomes" id="UP000315783"/>
    </source>
</evidence>
<gene>
    <name evidence="2" type="ORF">IF1G_09320</name>
</gene>
<feature type="domain" description="BTB" evidence="1">
    <location>
        <begin position="13"/>
        <end position="82"/>
    </location>
</feature>
<dbReference type="OrthoDB" id="9997739at2759"/>
<dbReference type="SUPFAM" id="SSF54695">
    <property type="entry name" value="POZ domain"/>
    <property type="match status" value="1"/>
</dbReference>
<evidence type="ECO:0000259" key="1">
    <source>
        <dbReference type="PROSITE" id="PS50097"/>
    </source>
</evidence>
<evidence type="ECO:0000313" key="2">
    <source>
        <dbReference type="EMBL" id="TQV92248.1"/>
    </source>
</evidence>